<dbReference type="InterPro" id="IPR011705">
    <property type="entry name" value="BACK"/>
</dbReference>
<dbReference type="Gene3D" id="3.30.710.10">
    <property type="entry name" value="Potassium Channel Kv1.1, Chain A"/>
    <property type="match status" value="1"/>
</dbReference>
<feature type="region of interest" description="Disordered" evidence="1">
    <location>
        <begin position="581"/>
        <end position="625"/>
    </location>
</feature>
<proteinExistence type="predicted"/>
<evidence type="ECO:0000313" key="4">
    <source>
        <dbReference type="Proteomes" id="UP000295192"/>
    </source>
</evidence>
<feature type="compositionally biased region" description="Low complexity" evidence="1">
    <location>
        <begin position="346"/>
        <end position="357"/>
    </location>
</feature>
<feature type="region of interest" description="Disordered" evidence="1">
    <location>
        <begin position="1070"/>
        <end position="1110"/>
    </location>
</feature>
<dbReference type="SMART" id="SM00875">
    <property type="entry name" value="BACK"/>
    <property type="match status" value="1"/>
</dbReference>
<feature type="compositionally biased region" description="Polar residues" evidence="1">
    <location>
        <begin position="477"/>
        <end position="508"/>
    </location>
</feature>
<dbReference type="Proteomes" id="UP000295192">
    <property type="component" value="Unassembled WGS sequence"/>
</dbReference>
<keyword evidence="4" id="KW-1185">Reference proteome</keyword>
<dbReference type="SUPFAM" id="SSF54695">
    <property type="entry name" value="POZ domain"/>
    <property type="match status" value="1"/>
</dbReference>
<feature type="compositionally biased region" description="Low complexity" evidence="1">
    <location>
        <begin position="1136"/>
        <end position="1151"/>
    </location>
</feature>
<dbReference type="Pfam" id="PF07707">
    <property type="entry name" value="BACK"/>
    <property type="match status" value="1"/>
</dbReference>
<organism evidence="3 4">
    <name type="scientific">Drosophila navojoa</name>
    <name type="common">Fruit fly</name>
    <dbReference type="NCBI Taxonomy" id="7232"/>
    <lineage>
        <taxon>Eukaryota</taxon>
        <taxon>Metazoa</taxon>
        <taxon>Ecdysozoa</taxon>
        <taxon>Arthropoda</taxon>
        <taxon>Hexapoda</taxon>
        <taxon>Insecta</taxon>
        <taxon>Pterygota</taxon>
        <taxon>Neoptera</taxon>
        <taxon>Endopterygota</taxon>
        <taxon>Diptera</taxon>
        <taxon>Brachycera</taxon>
        <taxon>Muscomorpha</taxon>
        <taxon>Ephydroidea</taxon>
        <taxon>Drosophilidae</taxon>
        <taxon>Drosophila</taxon>
    </lineage>
</organism>
<feature type="compositionally biased region" description="Basic and acidic residues" evidence="1">
    <location>
        <begin position="850"/>
        <end position="869"/>
    </location>
</feature>
<dbReference type="InterPro" id="IPR000210">
    <property type="entry name" value="BTB/POZ_dom"/>
</dbReference>
<feature type="compositionally biased region" description="Low complexity" evidence="1">
    <location>
        <begin position="726"/>
        <end position="749"/>
    </location>
</feature>
<dbReference type="PANTHER" id="PTHR24410:SF46">
    <property type="entry name" value="SERINE-ENRICHED PROTEIN"/>
    <property type="match status" value="1"/>
</dbReference>
<feature type="region of interest" description="Disordered" evidence="1">
    <location>
        <begin position="989"/>
        <end position="1013"/>
    </location>
</feature>
<feature type="compositionally biased region" description="Polar residues" evidence="1">
    <location>
        <begin position="440"/>
        <end position="454"/>
    </location>
</feature>
<feature type="domain" description="BTB" evidence="2">
    <location>
        <begin position="40"/>
        <end position="145"/>
    </location>
</feature>
<dbReference type="Pfam" id="PF00651">
    <property type="entry name" value="BTB"/>
    <property type="match status" value="2"/>
</dbReference>
<reference evidence="3 4" key="1">
    <citation type="journal article" date="2019" name="J. Hered.">
        <title>An Improved Genome Assembly for Drosophila navojoa, the Basal Species in the mojavensis Cluster.</title>
        <authorList>
            <person name="Vanderlinde T."/>
            <person name="Dupim E.G."/>
            <person name="Nazario-Yepiz N.O."/>
            <person name="Carvalho A.B."/>
        </authorList>
    </citation>
    <scope>NUCLEOTIDE SEQUENCE [LARGE SCALE GENOMIC DNA]</scope>
    <source>
        <strain evidence="3">Navoj_Jal97</strain>
        <tissue evidence="3">Whole organism</tissue>
    </source>
</reference>
<dbReference type="OrthoDB" id="6359816at2759"/>
<feature type="compositionally biased region" description="Polar residues" evidence="1">
    <location>
        <begin position="752"/>
        <end position="763"/>
    </location>
</feature>
<feature type="compositionally biased region" description="Basic and acidic residues" evidence="1">
    <location>
        <begin position="595"/>
        <end position="615"/>
    </location>
</feature>
<accession>A0A484BKK1</accession>
<sequence length="1332" mass="146943">MPEALILPGMADAEPDLSTFENKTGLAEDMKFLASMPELCDVTFLVGDTREPVCAVKAVLASRSRVFAKMLYAAPSPQRKRETTTKENKLRLFLKRSSEPLLNLQNAAQQPSGQQHQTLIIEEFEPDVFRQLIEYIHTGCVTLQPRTLLGVMNAADYYGLEELRRACAGFVQCCINVDTVCALLASAERYIQYKCTKTLVQKVLEFVDEHGNEVLNLGSFTLLPQHVVRLILAREELRADEFTKFQAALMWSKKYFDNNPNIDIKEILGTFLEYIQFHKIPANVLMREIHPLNLVPYAIIMNALAYQADPESIDPGKLSPNSSRVRRARQNQGRSMSVQSSLDPYGSNTTLSSSGSSDPATKSQSFRTRRSPSERRSPNAPTLTLNTNATSSEKKRSPLTPKSPVMPQPESKSPGSSSQKTPTTLSRQGTLRASSRRKNSGQLSISLSAQSQGRRSPAGLNDRSPQGRRSPLFPSSGLRSPNEQPSPTARSPTGDSQRRSPTFSIQIHTQERRSPLGAVAPSDFSCQAGPSNTRRSPTSTVHVQDMATEPEETGFIGLKRNSISLFTPIYFASEKRSPMGPIPPITVSNPAETYKSAEREREAAEAAAREKEKEAAQAQPQPEKKSVMREILAFVRKPSKHLTTRTNRFANAFTRAESGSSSGPLIRQSTFSASPAASSTAAKSAVQKQMSEVGFEPKMSLKFAHYTKMSLKLRRLARREEEEKQQQQQQQQQLQQKSSAVSSASGSKRASTDSNAGNAQDQVGASGAEEELPFELANVHFEKVGESYIKHERLRELVEPELEAEDEPEEGEPEQPDAAMAQFVEDVTNSLKVVALNGENGTPAVHHFTRRSESREPIEPRISEERESDSNDLIIPDELRAELTEILKAYAPEPVYVNLQALRRETEEAEAVARAVAEAAAAVAEAAAAAAAAAPPAPEKLPLQCPTIEFEPPSRRSSFDPPRSPFLEQLRSPGVDTDTDLINLQRLDSGGDSFEMVDGDRKSSRAESSFDCPYSSRDTSFDVSISRYQSTSYEDQTSSFEIVDTDDRRRHIDLRKSSIELVDAETFQRSGSSCGRKSSLETHFDYTPSETSGMTPARSPNFPMTKKQKTEHFRQLHISPFSAFSRARSPLSQQTSSNYSSRDSYDSSSSYPHGHEPQRSPYADPSKKHFPLTIKQREEEVKTFLCTDVRCASIFEPRPSSVLTQQLSTGSMSTPSASGYTSAPRIPSALSGVTGVPASGTGVGMPMGIGVGPTNASLGSCGFSSGSEFEPPSPRRAASASPKHTFTFRIVMKKVDSSPEALCPERHRSRIIDRYRRRDSRRKRIHDAGKSF</sequence>
<dbReference type="InterPro" id="IPR051481">
    <property type="entry name" value="BTB-POZ/Galectin-3-binding"/>
</dbReference>
<feature type="region of interest" description="Disordered" evidence="1">
    <location>
        <begin position="843"/>
        <end position="869"/>
    </location>
</feature>
<feature type="region of interest" description="Disordered" evidence="1">
    <location>
        <begin position="312"/>
        <end position="547"/>
    </location>
</feature>
<evidence type="ECO:0000313" key="3">
    <source>
        <dbReference type="EMBL" id="TDG49317.1"/>
    </source>
</evidence>
<feature type="region of interest" description="Disordered" evidence="1">
    <location>
        <begin position="1124"/>
        <end position="1168"/>
    </location>
</feature>
<feature type="compositionally biased region" description="Polar residues" evidence="1">
    <location>
        <begin position="410"/>
        <end position="433"/>
    </location>
</feature>
<dbReference type="PROSITE" id="PS50097">
    <property type="entry name" value="BTB"/>
    <property type="match status" value="1"/>
</dbReference>
<feature type="compositionally biased region" description="Low complexity" evidence="1">
    <location>
        <begin position="378"/>
        <end position="391"/>
    </location>
</feature>
<dbReference type="InterPro" id="IPR011333">
    <property type="entry name" value="SKP1/BTB/POZ_sf"/>
</dbReference>
<protein>
    <recommendedName>
        <fullName evidence="2">BTB domain-containing protein</fullName>
    </recommendedName>
</protein>
<comment type="caution">
    <text evidence="3">The sequence shown here is derived from an EMBL/GenBank/DDBJ whole genome shotgun (WGS) entry which is preliminary data.</text>
</comment>
<dbReference type="Gene3D" id="1.25.40.420">
    <property type="match status" value="1"/>
</dbReference>
<dbReference type="CDD" id="cd18294">
    <property type="entry name" value="BTB_POZ_BTBD19"/>
    <property type="match status" value="1"/>
</dbReference>
<gene>
    <name evidence="3" type="ORF">AWZ03_004185</name>
</gene>
<feature type="region of interest" description="Disordered" evidence="1">
    <location>
        <begin position="1263"/>
        <end position="1282"/>
    </location>
</feature>
<dbReference type="CDD" id="cd18507">
    <property type="entry name" value="BACK_GPRS_like"/>
    <property type="match status" value="1"/>
</dbReference>
<evidence type="ECO:0000259" key="2">
    <source>
        <dbReference type="PROSITE" id="PS50097"/>
    </source>
</evidence>
<feature type="compositionally biased region" description="Polar residues" evidence="1">
    <location>
        <begin position="524"/>
        <end position="542"/>
    </location>
</feature>
<dbReference type="EMBL" id="LSRL02000024">
    <property type="protein sequence ID" value="TDG49317.1"/>
    <property type="molecule type" value="Genomic_DNA"/>
</dbReference>
<evidence type="ECO:0000256" key="1">
    <source>
        <dbReference type="SAM" id="MobiDB-lite"/>
    </source>
</evidence>
<name>A0A484BKK1_DRONA</name>
<dbReference type="SMART" id="SM00225">
    <property type="entry name" value="BTB"/>
    <property type="match status" value="1"/>
</dbReference>
<dbReference type="OMA" id="PDAICPS"/>
<feature type="compositionally biased region" description="Polar residues" evidence="1">
    <location>
        <begin position="330"/>
        <end position="342"/>
    </location>
</feature>
<feature type="region of interest" description="Disordered" evidence="1">
    <location>
        <begin position="719"/>
        <end position="767"/>
    </location>
</feature>
<dbReference type="PANTHER" id="PTHR24410">
    <property type="entry name" value="HL07962P-RELATED"/>
    <property type="match status" value="1"/>
</dbReference>